<dbReference type="GO" id="GO:0016987">
    <property type="term" value="F:sigma factor activity"/>
    <property type="evidence" value="ECO:0007669"/>
    <property type="project" value="UniProtKB-KW"/>
</dbReference>
<dbReference type="NCBIfam" id="TIGR02937">
    <property type="entry name" value="sigma70-ECF"/>
    <property type="match status" value="1"/>
</dbReference>
<dbReference type="AlphaFoldDB" id="A0A317Q7J0"/>
<dbReference type="InterPro" id="IPR013325">
    <property type="entry name" value="RNA_pol_sigma_r2"/>
</dbReference>
<dbReference type="InterPro" id="IPR014284">
    <property type="entry name" value="RNA_pol_sigma-70_dom"/>
</dbReference>
<name>A0A317Q7J0_9ENTR</name>
<sequence>MPCIQRCVPPCLTASWGSVSNELRHWLLARLPAQTSVDDVMQEVFLRALATQEGFCTVQNPRAWFYQVARHYLADTYRRGRHFIPLEQVVECEPAAPEAGDLAVIDQLAHQCLPRVLSELAEADSDIVRQCDLQGMTVAGYAATHQLSLPAAKSRLLRARQRLYQLMRKKCQVQTGPTGAVCQFVPRGASSPVIK</sequence>
<proteinExistence type="inferred from homology"/>
<dbReference type="InterPro" id="IPR013324">
    <property type="entry name" value="RNA_pol_sigma_r3/r4-like"/>
</dbReference>
<dbReference type="RefSeq" id="WP_110024473.1">
    <property type="nucleotide sequence ID" value="NZ_QGTS01000001.1"/>
</dbReference>
<reference evidence="7 8" key="1">
    <citation type="submission" date="2018-05" db="EMBL/GenBank/DDBJ databases">
        <title>Genomic Encyclopedia of Type Strains, Phase IV (KMG-IV): sequencing the most valuable type-strain genomes for metagenomic binning, comparative biology and taxonomic classification.</title>
        <authorList>
            <person name="Goeker M."/>
        </authorList>
    </citation>
    <scope>NUCLEOTIDE SEQUENCE [LARGE SCALE GENOMIC DNA]</scope>
    <source>
        <strain evidence="7 8">DSM 19579</strain>
    </source>
</reference>
<comment type="similarity">
    <text evidence="1">Belongs to the sigma-70 factor family. ECF subfamily.</text>
</comment>
<gene>
    <name evidence="7" type="ORF">DES37_10194</name>
</gene>
<keyword evidence="4" id="KW-0804">Transcription</keyword>
<keyword evidence="3" id="KW-0731">Sigma factor</keyword>
<evidence type="ECO:0000313" key="7">
    <source>
        <dbReference type="EMBL" id="PWW12531.1"/>
    </source>
</evidence>
<dbReference type="Proteomes" id="UP000246744">
    <property type="component" value="Unassembled WGS sequence"/>
</dbReference>
<dbReference type="OrthoDB" id="9797134at2"/>
<dbReference type="Pfam" id="PF08281">
    <property type="entry name" value="Sigma70_r4_2"/>
    <property type="match status" value="1"/>
</dbReference>
<organism evidence="7 8">
    <name type="scientific">Mangrovibacter plantisponsor</name>
    <dbReference type="NCBI Taxonomy" id="451513"/>
    <lineage>
        <taxon>Bacteria</taxon>
        <taxon>Pseudomonadati</taxon>
        <taxon>Pseudomonadota</taxon>
        <taxon>Gammaproteobacteria</taxon>
        <taxon>Enterobacterales</taxon>
        <taxon>Enterobacteriaceae</taxon>
        <taxon>Mangrovibacter</taxon>
    </lineage>
</organism>
<dbReference type="Gene3D" id="1.10.1740.10">
    <property type="match status" value="1"/>
</dbReference>
<dbReference type="InterPro" id="IPR036388">
    <property type="entry name" value="WH-like_DNA-bd_sf"/>
</dbReference>
<dbReference type="PANTHER" id="PTHR43133:SF62">
    <property type="entry name" value="RNA POLYMERASE SIGMA FACTOR SIGZ"/>
    <property type="match status" value="1"/>
</dbReference>
<evidence type="ECO:0000256" key="3">
    <source>
        <dbReference type="ARBA" id="ARBA00023082"/>
    </source>
</evidence>
<dbReference type="GO" id="GO:0003677">
    <property type="term" value="F:DNA binding"/>
    <property type="evidence" value="ECO:0007669"/>
    <property type="project" value="InterPro"/>
</dbReference>
<dbReference type="PANTHER" id="PTHR43133">
    <property type="entry name" value="RNA POLYMERASE ECF-TYPE SIGMA FACTO"/>
    <property type="match status" value="1"/>
</dbReference>
<protein>
    <submittedName>
        <fullName evidence="7">RNA polymerase sigma (SigZ) subunit</fullName>
    </submittedName>
</protein>
<evidence type="ECO:0000256" key="2">
    <source>
        <dbReference type="ARBA" id="ARBA00023015"/>
    </source>
</evidence>
<dbReference type="GO" id="GO:0006352">
    <property type="term" value="P:DNA-templated transcription initiation"/>
    <property type="evidence" value="ECO:0007669"/>
    <property type="project" value="InterPro"/>
</dbReference>
<evidence type="ECO:0000259" key="6">
    <source>
        <dbReference type="Pfam" id="PF08281"/>
    </source>
</evidence>
<evidence type="ECO:0000256" key="4">
    <source>
        <dbReference type="ARBA" id="ARBA00023163"/>
    </source>
</evidence>
<feature type="domain" description="RNA polymerase sigma factor 70 region 4 type 2" evidence="6">
    <location>
        <begin position="111"/>
        <end position="163"/>
    </location>
</feature>
<dbReference type="Gene3D" id="1.10.10.10">
    <property type="entry name" value="Winged helix-like DNA-binding domain superfamily/Winged helix DNA-binding domain"/>
    <property type="match status" value="1"/>
</dbReference>
<evidence type="ECO:0000256" key="1">
    <source>
        <dbReference type="ARBA" id="ARBA00010641"/>
    </source>
</evidence>
<dbReference type="InterPro" id="IPR039425">
    <property type="entry name" value="RNA_pol_sigma-70-like"/>
</dbReference>
<dbReference type="EMBL" id="QGTS01000001">
    <property type="protein sequence ID" value="PWW12531.1"/>
    <property type="molecule type" value="Genomic_DNA"/>
</dbReference>
<dbReference type="SUPFAM" id="SSF88659">
    <property type="entry name" value="Sigma3 and sigma4 domains of RNA polymerase sigma factors"/>
    <property type="match status" value="1"/>
</dbReference>
<evidence type="ECO:0000313" key="8">
    <source>
        <dbReference type="Proteomes" id="UP000246744"/>
    </source>
</evidence>
<comment type="caution">
    <text evidence="7">The sequence shown here is derived from an EMBL/GenBank/DDBJ whole genome shotgun (WGS) entry which is preliminary data.</text>
</comment>
<dbReference type="InterPro" id="IPR013249">
    <property type="entry name" value="RNA_pol_sigma70_r4_t2"/>
</dbReference>
<keyword evidence="2" id="KW-0805">Transcription regulation</keyword>
<dbReference type="InterPro" id="IPR007627">
    <property type="entry name" value="RNA_pol_sigma70_r2"/>
</dbReference>
<accession>A0A317Q7J0</accession>
<evidence type="ECO:0000259" key="5">
    <source>
        <dbReference type="Pfam" id="PF04542"/>
    </source>
</evidence>
<dbReference type="SUPFAM" id="SSF88946">
    <property type="entry name" value="Sigma2 domain of RNA polymerase sigma factors"/>
    <property type="match status" value="1"/>
</dbReference>
<keyword evidence="8" id="KW-1185">Reference proteome</keyword>
<feature type="domain" description="RNA polymerase sigma-70 region 2" evidence="5">
    <location>
        <begin position="21"/>
        <end position="81"/>
    </location>
</feature>
<dbReference type="Pfam" id="PF04542">
    <property type="entry name" value="Sigma70_r2"/>
    <property type="match status" value="1"/>
</dbReference>